<sequence length="117" mass="13121">MKFYWETLGSLDKRPKSGVIPRLSASSCEACKMQEEAVRALLHTDAHYEVKSDVISRLTVRPDSTADSVVVRFHERSTGRVRVEGEERSAEGDIDQDSAMRVDWTPRGWVIGEVGAK</sequence>
<dbReference type="EMBL" id="BAAANW010000005">
    <property type="protein sequence ID" value="GAA1558730.1"/>
    <property type="molecule type" value="Genomic_DNA"/>
</dbReference>
<dbReference type="Proteomes" id="UP001500350">
    <property type="component" value="Unassembled WGS sequence"/>
</dbReference>
<evidence type="ECO:0000313" key="2">
    <source>
        <dbReference type="Proteomes" id="UP001500350"/>
    </source>
</evidence>
<protein>
    <submittedName>
        <fullName evidence="1">Uncharacterized protein</fullName>
    </submittedName>
</protein>
<name>A0ABN2CJF5_9MICO</name>
<accession>A0ABN2CJF5</accession>
<reference evidence="1 2" key="1">
    <citation type="journal article" date="2019" name="Int. J. Syst. Evol. Microbiol.">
        <title>The Global Catalogue of Microorganisms (GCM) 10K type strain sequencing project: providing services to taxonomists for standard genome sequencing and annotation.</title>
        <authorList>
            <consortium name="The Broad Institute Genomics Platform"/>
            <consortium name="The Broad Institute Genome Sequencing Center for Infectious Disease"/>
            <person name="Wu L."/>
            <person name="Ma J."/>
        </authorList>
    </citation>
    <scope>NUCLEOTIDE SEQUENCE [LARGE SCALE GENOMIC DNA]</scope>
    <source>
        <strain evidence="1 2">JCM 14589</strain>
    </source>
</reference>
<organism evidence="1 2">
    <name type="scientific">Dermacoccus profundi</name>
    <dbReference type="NCBI Taxonomy" id="322602"/>
    <lineage>
        <taxon>Bacteria</taxon>
        <taxon>Bacillati</taxon>
        <taxon>Actinomycetota</taxon>
        <taxon>Actinomycetes</taxon>
        <taxon>Micrococcales</taxon>
        <taxon>Dermacoccaceae</taxon>
        <taxon>Dermacoccus</taxon>
    </lineage>
</organism>
<keyword evidence="2" id="KW-1185">Reference proteome</keyword>
<gene>
    <name evidence="1" type="ORF">GCM10009763_04300</name>
</gene>
<comment type="caution">
    <text evidence="1">The sequence shown here is derived from an EMBL/GenBank/DDBJ whole genome shotgun (WGS) entry which is preliminary data.</text>
</comment>
<evidence type="ECO:0000313" key="1">
    <source>
        <dbReference type="EMBL" id="GAA1558730.1"/>
    </source>
</evidence>
<proteinExistence type="predicted"/>